<dbReference type="RefSeq" id="WP_344681417.1">
    <property type="nucleotide sequence ID" value="NZ_BAAAUX010000015.1"/>
</dbReference>
<protein>
    <submittedName>
        <fullName evidence="1">Uncharacterized protein</fullName>
    </submittedName>
</protein>
<reference evidence="1 2" key="1">
    <citation type="journal article" date="2019" name="Int. J. Syst. Evol. Microbiol.">
        <title>The Global Catalogue of Microorganisms (GCM) 10K type strain sequencing project: providing services to taxonomists for standard genome sequencing and annotation.</title>
        <authorList>
            <consortium name="The Broad Institute Genomics Platform"/>
            <consortium name="The Broad Institute Genome Sequencing Center for Infectious Disease"/>
            <person name="Wu L."/>
            <person name="Ma J."/>
        </authorList>
    </citation>
    <scope>NUCLEOTIDE SEQUENCE [LARGE SCALE GENOMIC DNA]</scope>
    <source>
        <strain evidence="1 2">JCM 9383</strain>
    </source>
</reference>
<keyword evidence="2" id="KW-1185">Reference proteome</keyword>
<proteinExistence type="predicted"/>
<accession>A0ABN3VFT9</accession>
<name>A0ABN3VFT9_9PSEU</name>
<organism evidence="1 2">
    <name type="scientific">Saccharopolyspora taberi</name>
    <dbReference type="NCBI Taxonomy" id="60895"/>
    <lineage>
        <taxon>Bacteria</taxon>
        <taxon>Bacillati</taxon>
        <taxon>Actinomycetota</taxon>
        <taxon>Actinomycetes</taxon>
        <taxon>Pseudonocardiales</taxon>
        <taxon>Pseudonocardiaceae</taxon>
        <taxon>Saccharopolyspora</taxon>
    </lineage>
</organism>
<sequence>MSEQAPQPDYAQKTIAVMDALERWEQDPAAERDVAEAIGAVFSDGGMLVLLGWAQLLASVADDGEEAELFDFVRDEQSFRRDLAAELVAAAERDGAVQHGVLGRILDLDDRRLWVLTVYLAHAVRRHVFAPCGGARHCLAVGAGCEEAAGLAGRPELAPAVVPCAVTLAACSAGSYDTARRSSGVGFARAGFSPMVTLLWLVAQGAARGTARAYVADEHGVPDRAIGVDPGADSQQRVHALVLRLLRTPVQEAKTSGVFEEVGALDWDDKMTVLWSLSTAVGSLFTRALHQRPADG</sequence>
<dbReference type="Proteomes" id="UP001500979">
    <property type="component" value="Unassembled WGS sequence"/>
</dbReference>
<evidence type="ECO:0000313" key="2">
    <source>
        <dbReference type="Proteomes" id="UP001500979"/>
    </source>
</evidence>
<comment type="caution">
    <text evidence="1">The sequence shown here is derived from an EMBL/GenBank/DDBJ whole genome shotgun (WGS) entry which is preliminary data.</text>
</comment>
<dbReference type="EMBL" id="BAAAUX010000015">
    <property type="protein sequence ID" value="GAA2798653.1"/>
    <property type="molecule type" value="Genomic_DNA"/>
</dbReference>
<gene>
    <name evidence="1" type="ORF">GCM10010470_37300</name>
</gene>
<evidence type="ECO:0000313" key="1">
    <source>
        <dbReference type="EMBL" id="GAA2798653.1"/>
    </source>
</evidence>